<dbReference type="RefSeq" id="WP_019618681.1">
    <property type="nucleotide sequence ID" value="NZ_JBHUNE010000009.1"/>
</dbReference>
<dbReference type="Proteomes" id="UP001597492">
    <property type="component" value="Unassembled WGS sequence"/>
</dbReference>
<dbReference type="PROSITE" id="PS50110">
    <property type="entry name" value="RESPONSE_REGULATORY"/>
    <property type="match status" value="1"/>
</dbReference>
<evidence type="ECO:0000313" key="6">
    <source>
        <dbReference type="EMBL" id="MFD2759167.1"/>
    </source>
</evidence>
<sequence>MTSILIVEDEARIRAFITKGLKAAGYAAVGVETGREGIDHGLSDEFDLIILDIGLPDLDGFEVLEQLRGSGVRTPVIVLTARTSVDDTVQSLETGADDYMPKPFRFEELLARVRLRLRSASEAPAGREASAADVTVLEHGGVRLDLRTRRATVDGAPVELSAREFSLAQELLEHPGQVLTREQLLSRVWGFDFDPGSNVVDVYVRYLRRKLGAERIQTVRGVGYRLA</sequence>
<accession>A0ABW5UZM0</accession>
<proteinExistence type="predicted"/>
<dbReference type="CDD" id="cd00383">
    <property type="entry name" value="trans_reg_C"/>
    <property type="match status" value="1"/>
</dbReference>
<dbReference type="Pfam" id="PF00072">
    <property type="entry name" value="Response_reg"/>
    <property type="match status" value="1"/>
</dbReference>
<dbReference type="InterPro" id="IPR001867">
    <property type="entry name" value="OmpR/PhoB-type_DNA-bd"/>
</dbReference>
<evidence type="ECO:0000259" key="5">
    <source>
        <dbReference type="PROSITE" id="PS51755"/>
    </source>
</evidence>
<keyword evidence="2" id="KW-0597">Phosphoprotein</keyword>
<dbReference type="InterPro" id="IPR036388">
    <property type="entry name" value="WH-like_DNA-bd_sf"/>
</dbReference>
<dbReference type="Gene3D" id="1.10.10.10">
    <property type="entry name" value="Winged helix-like DNA-binding domain superfamily/Winged helix DNA-binding domain"/>
    <property type="match status" value="1"/>
</dbReference>
<gene>
    <name evidence="6" type="ORF">ACFSW7_12355</name>
</gene>
<name>A0ABW5UZM0_9MICO</name>
<dbReference type="SMART" id="SM00862">
    <property type="entry name" value="Trans_reg_C"/>
    <property type="match status" value="1"/>
</dbReference>
<comment type="caution">
    <text evidence="6">The sequence shown here is derived from an EMBL/GenBank/DDBJ whole genome shotgun (WGS) entry which is preliminary data.</text>
</comment>
<protein>
    <submittedName>
        <fullName evidence="6">Response regulator transcription factor</fullName>
    </submittedName>
</protein>
<feature type="domain" description="OmpR/PhoB-type" evidence="5">
    <location>
        <begin position="134"/>
        <end position="227"/>
    </location>
</feature>
<dbReference type="CDD" id="cd17574">
    <property type="entry name" value="REC_OmpR"/>
    <property type="match status" value="1"/>
</dbReference>
<evidence type="ECO:0000259" key="4">
    <source>
        <dbReference type="PROSITE" id="PS50110"/>
    </source>
</evidence>
<dbReference type="PANTHER" id="PTHR48111">
    <property type="entry name" value="REGULATOR OF RPOS"/>
    <property type="match status" value="1"/>
</dbReference>
<dbReference type="Gene3D" id="3.40.50.2300">
    <property type="match status" value="1"/>
</dbReference>
<dbReference type="PROSITE" id="PS51755">
    <property type="entry name" value="OMPR_PHOB"/>
    <property type="match status" value="1"/>
</dbReference>
<organism evidence="6 7">
    <name type="scientific">Gulosibacter faecalis</name>
    <dbReference type="NCBI Taxonomy" id="272240"/>
    <lineage>
        <taxon>Bacteria</taxon>
        <taxon>Bacillati</taxon>
        <taxon>Actinomycetota</taxon>
        <taxon>Actinomycetes</taxon>
        <taxon>Micrococcales</taxon>
        <taxon>Microbacteriaceae</taxon>
        <taxon>Gulosibacter</taxon>
    </lineage>
</organism>
<dbReference type="EMBL" id="JBHUNE010000009">
    <property type="protein sequence ID" value="MFD2759167.1"/>
    <property type="molecule type" value="Genomic_DNA"/>
</dbReference>
<dbReference type="SUPFAM" id="SSF46894">
    <property type="entry name" value="C-terminal effector domain of the bipartite response regulators"/>
    <property type="match status" value="1"/>
</dbReference>
<dbReference type="Pfam" id="PF00486">
    <property type="entry name" value="Trans_reg_C"/>
    <property type="match status" value="1"/>
</dbReference>
<evidence type="ECO:0000256" key="2">
    <source>
        <dbReference type="PROSITE-ProRule" id="PRU00169"/>
    </source>
</evidence>
<dbReference type="InterPro" id="IPR016032">
    <property type="entry name" value="Sig_transdc_resp-reg_C-effctor"/>
</dbReference>
<dbReference type="SMART" id="SM00448">
    <property type="entry name" value="REC"/>
    <property type="match status" value="1"/>
</dbReference>
<dbReference type="InterPro" id="IPR001789">
    <property type="entry name" value="Sig_transdc_resp-reg_receiver"/>
</dbReference>
<dbReference type="InterPro" id="IPR011006">
    <property type="entry name" value="CheY-like_superfamily"/>
</dbReference>
<feature type="modified residue" description="4-aspartylphosphate" evidence="2">
    <location>
        <position position="52"/>
    </location>
</feature>
<dbReference type="Gene3D" id="6.10.250.690">
    <property type="match status" value="1"/>
</dbReference>
<keyword evidence="7" id="KW-1185">Reference proteome</keyword>
<dbReference type="SUPFAM" id="SSF52172">
    <property type="entry name" value="CheY-like"/>
    <property type="match status" value="1"/>
</dbReference>
<evidence type="ECO:0000313" key="7">
    <source>
        <dbReference type="Proteomes" id="UP001597492"/>
    </source>
</evidence>
<dbReference type="PANTHER" id="PTHR48111:SF38">
    <property type="entry name" value="TWO-COMPONENT RESPONSE REGULATOR"/>
    <property type="match status" value="1"/>
</dbReference>
<evidence type="ECO:0000256" key="1">
    <source>
        <dbReference type="ARBA" id="ARBA00023125"/>
    </source>
</evidence>
<reference evidence="7" key="1">
    <citation type="journal article" date="2019" name="Int. J. Syst. Evol. Microbiol.">
        <title>The Global Catalogue of Microorganisms (GCM) 10K type strain sequencing project: providing services to taxonomists for standard genome sequencing and annotation.</title>
        <authorList>
            <consortium name="The Broad Institute Genomics Platform"/>
            <consortium name="The Broad Institute Genome Sequencing Center for Infectious Disease"/>
            <person name="Wu L."/>
            <person name="Ma J."/>
        </authorList>
    </citation>
    <scope>NUCLEOTIDE SEQUENCE [LARGE SCALE GENOMIC DNA]</scope>
    <source>
        <strain evidence="7">TISTR 1514</strain>
    </source>
</reference>
<dbReference type="InterPro" id="IPR039420">
    <property type="entry name" value="WalR-like"/>
</dbReference>
<feature type="domain" description="Response regulatory" evidence="4">
    <location>
        <begin position="3"/>
        <end position="117"/>
    </location>
</feature>
<evidence type="ECO:0000256" key="3">
    <source>
        <dbReference type="PROSITE-ProRule" id="PRU01091"/>
    </source>
</evidence>
<feature type="DNA-binding region" description="OmpR/PhoB-type" evidence="3">
    <location>
        <begin position="134"/>
        <end position="227"/>
    </location>
</feature>
<keyword evidence="1 3" id="KW-0238">DNA-binding</keyword>